<feature type="compositionally biased region" description="Basic and acidic residues" evidence="1">
    <location>
        <begin position="952"/>
        <end position="965"/>
    </location>
</feature>
<organism evidence="2 3">
    <name type="scientific">Malassezia restricta (strain ATCC 96810 / NBRC 103918 / CBS 7877)</name>
    <name type="common">Seborrheic dermatitis infection agent</name>
    <dbReference type="NCBI Taxonomy" id="425264"/>
    <lineage>
        <taxon>Eukaryota</taxon>
        <taxon>Fungi</taxon>
        <taxon>Dikarya</taxon>
        <taxon>Basidiomycota</taxon>
        <taxon>Ustilaginomycotina</taxon>
        <taxon>Malasseziomycetes</taxon>
        <taxon>Malasseziales</taxon>
        <taxon>Malasseziaceae</taxon>
        <taxon>Malassezia</taxon>
    </lineage>
</organism>
<feature type="region of interest" description="Disordered" evidence="1">
    <location>
        <begin position="811"/>
        <end position="881"/>
    </location>
</feature>
<feature type="region of interest" description="Disordered" evidence="1">
    <location>
        <begin position="912"/>
        <end position="973"/>
    </location>
</feature>
<feature type="region of interest" description="Disordered" evidence="1">
    <location>
        <begin position="757"/>
        <end position="790"/>
    </location>
</feature>
<dbReference type="AlphaFoldDB" id="A0A3G2S1E7"/>
<evidence type="ECO:0000313" key="3">
    <source>
        <dbReference type="Proteomes" id="UP000269793"/>
    </source>
</evidence>
<feature type="compositionally biased region" description="Polar residues" evidence="1">
    <location>
        <begin position="713"/>
        <end position="722"/>
    </location>
</feature>
<feature type="region of interest" description="Disordered" evidence="1">
    <location>
        <begin position="81"/>
        <end position="110"/>
    </location>
</feature>
<proteinExistence type="predicted"/>
<dbReference type="OrthoDB" id="3366982at2759"/>
<feature type="compositionally biased region" description="Polar residues" evidence="1">
    <location>
        <begin position="191"/>
        <end position="209"/>
    </location>
</feature>
<feature type="region of interest" description="Disordered" evidence="1">
    <location>
        <begin position="189"/>
        <end position="562"/>
    </location>
</feature>
<feature type="compositionally biased region" description="Polar residues" evidence="1">
    <location>
        <begin position="258"/>
        <end position="267"/>
    </location>
</feature>
<feature type="compositionally biased region" description="Polar residues" evidence="1">
    <location>
        <begin position="661"/>
        <end position="677"/>
    </location>
</feature>
<feature type="compositionally biased region" description="Low complexity" evidence="1">
    <location>
        <begin position="611"/>
        <end position="653"/>
    </location>
</feature>
<protein>
    <submittedName>
        <fullName evidence="2">Uncharacterized protein</fullName>
    </submittedName>
</protein>
<feature type="compositionally biased region" description="Polar residues" evidence="1">
    <location>
        <begin position="361"/>
        <end position="385"/>
    </location>
</feature>
<feature type="compositionally biased region" description="Basic residues" evidence="1">
    <location>
        <begin position="343"/>
        <end position="359"/>
    </location>
</feature>
<reference evidence="2 3" key="1">
    <citation type="submission" date="2018-10" db="EMBL/GenBank/DDBJ databases">
        <title>Complete genome sequence of Malassezia restricta CBS 7877.</title>
        <authorList>
            <person name="Morand S.C."/>
            <person name="Bertignac M."/>
            <person name="Iltis A."/>
            <person name="Kolder I."/>
            <person name="Pirovano W."/>
            <person name="Jourdain R."/>
            <person name="Clavaud C."/>
        </authorList>
    </citation>
    <scope>NUCLEOTIDE SEQUENCE [LARGE SCALE GENOMIC DNA]</scope>
    <source>
        <strain evidence="2 3">CBS 7877</strain>
    </source>
</reference>
<feature type="compositionally biased region" description="Polar residues" evidence="1">
    <location>
        <begin position="912"/>
        <end position="926"/>
    </location>
</feature>
<feature type="compositionally biased region" description="Polar residues" evidence="1">
    <location>
        <begin position="220"/>
        <end position="234"/>
    </location>
</feature>
<feature type="compositionally biased region" description="Pro residues" evidence="1">
    <location>
        <begin position="270"/>
        <end position="282"/>
    </location>
</feature>
<evidence type="ECO:0000313" key="2">
    <source>
        <dbReference type="EMBL" id="AYO41871.1"/>
    </source>
</evidence>
<feature type="compositionally biased region" description="Polar residues" evidence="1">
    <location>
        <begin position="407"/>
        <end position="422"/>
    </location>
</feature>
<feature type="compositionally biased region" description="Polar residues" evidence="1">
    <location>
        <begin position="448"/>
        <end position="464"/>
    </location>
</feature>
<dbReference type="Proteomes" id="UP000269793">
    <property type="component" value="Chromosome II"/>
</dbReference>
<name>A0A3G2S1E7_MALR7</name>
<gene>
    <name evidence="2" type="ORF">DNF11_0921</name>
</gene>
<dbReference type="VEuPathDB" id="FungiDB:DNF11_0921"/>
<feature type="compositionally biased region" description="Polar residues" evidence="1">
    <location>
        <begin position="596"/>
        <end position="610"/>
    </location>
</feature>
<evidence type="ECO:0000256" key="1">
    <source>
        <dbReference type="SAM" id="MobiDB-lite"/>
    </source>
</evidence>
<dbReference type="STRING" id="425264.A0A3G2S1E7"/>
<feature type="region of interest" description="Disordered" evidence="1">
    <location>
        <begin position="709"/>
        <end position="735"/>
    </location>
</feature>
<feature type="region of interest" description="Disordered" evidence="1">
    <location>
        <begin position="593"/>
        <end position="677"/>
    </location>
</feature>
<accession>A0A3G2S1E7</accession>
<dbReference type="EMBL" id="CP033149">
    <property type="protein sequence ID" value="AYO41871.1"/>
    <property type="molecule type" value="Genomic_DNA"/>
</dbReference>
<feature type="compositionally biased region" description="Polar residues" evidence="1">
    <location>
        <begin position="316"/>
        <end position="329"/>
    </location>
</feature>
<feature type="region of interest" description="Disordered" evidence="1">
    <location>
        <begin position="1"/>
        <end position="35"/>
    </location>
</feature>
<feature type="compositionally biased region" description="Polar residues" evidence="1">
    <location>
        <begin position="818"/>
        <end position="852"/>
    </location>
</feature>
<feature type="compositionally biased region" description="Polar residues" evidence="1">
    <location>
        <begin position="283"/>
        <end position="295"/>
    </location>
</feature>
<keyword evidence="3" id="KW-1185">Reference proteome</keyword>
<feature type="compositionally biased region" description="Polar residues" evidence="1">
    <location>
        <begin position="551"/>
        <end position="562"/>
    </location>
</feature>
<sequence>MPGASRSRVRQDRNASATSVHSGAASGRRRRFNDTREIDVLISEMSAASRKGGLGSPYGSMSFAPSTDSFANGGPAGYTSPYIPGSPTAMSQTSLRGPSRARFGRPGALSSLSQTDVTGISKISKSESGLCRITIPEGMGIGVTDSPYPIFTPPGDIDPMKEGNALRGPAMTSNPDLLLDSEMFALGRPQVPTQSSNSANQGQESNQSGLLPGSKPSVRGTLSDSQTPVSSVSPNPGKPQSPALSQSVKDTADDALPLTQSPHTSIAQPPKQPGPVSTPPRPSATSQPNRATSTPARKPDSSKPPTTPGRYFGFRQPSQPEQNPTTSNGDENKRKGLFSGFFRRIKTPSKSKPPPKMHPKNQTPSKSGQMGASNVPSNPSITNKVEPNAAPVKSKSIGEAKEPMQIPKTTGISTQDSTVQPSTPSPAPHASNGSGPPASPKVPFAFSTAPNAPASQAPKTNMPATSEPLGERTVIYSGGAVPRSSTPPKPSAAPEVAPHFSDTAPKSPAQSNLPSVQTSQIWSPAASNELTGAASTYAAPEASPSPYVRLASSSDASVPSTQYLSYRRPSANASNASPYLGISEPTGSYAVVQPAPASSVSATKTVQSTQAPVSTAPTMSTATSSSYAPADAPVSSYPDWSSYTPSSTYYQSPPSRPDPVQTIQNSQPKSPVNSFTRPNVSTLQAQHPIYTQTSSASASYPQAAMISRMPSRQGMSSEYQQHPASASSPSTMLPPPSSNYTNLPSYLFTSASEQPVSTADAAPHTQPLMAPPTTKIYSAPSLDLSSHPLSQKTPTYSSTLLLPQAPASSASYLHHAGSGQSMTSTDNTFAAPSRGQDTVMLSNGSQLRDATQGSSPLSRGSGGLYTYPSKSSSSYDSATEYGAPSPTGYLTASTPSLWPLAPIHSTVNNSAELSHTQGTLRDQAQWQDEPRQNHAVPPHISDDPTPASQTDDLSRVSKHSSELDGSKGTGLNLSPSLQALVSLSLADEPQFTADVDVLG</sequence>
<feature type="region of interest" description="Disordered" evidence="1">
    <location>
        <begin position="152"/>
        <end position="175"/>
    </location>
</feature>
<feature type="compositionally biased region" description="Polar residues" evidence="1">
    <location>
        <begin position="508"/>
        <end position="534"/>
    </location>
</feature>